<keyword evidence="3" id="KW-1185">Reference proteome</keyword>
<proteinExistence type="predicted"/>
<protein>
    <submittedName>
        <fullName evidence="2">Uncharacterized protein</fullName>
    </submittedName>
</protein>
<accession>A0A4Z1ILB5</accession>
<name>A0A4Z1ILB5_9HELO</name>
<sequence length="68" mass="7836">MPNRPSGDETKLSHPLIEQTKARAKQDRDPRLSGNANDWKTRLDKMIQLLQEPFVLNIVVLYFEDVAS</sequence>
<dbReference type="EMBL" id="PQXJ01000113">
    <property type="protein sequence ID" value="TGO62449.1"/>
    <property type="molecule type" value="Genomic_DNA"/>
</dbReference>
<evidence type="ECO:0000313" key="2">
    <source>
        <dbReference type="EMBL" id="TGO62449.1"/>
    </source>
</evidence>
<feature type="region of interest" description="Disordered" evidence="1">
    <location>
        <begin position="1"/>
        <end position="37"/>
    </location>
</feature>
<organism evidence="2 3">
    <name type="scientific">Botryotinia narcissicola</name>
    <dbReference type="NCBI Taxonomy" id="278944"/>
    <lineage>
        <taxon>Eukaryota</taxon>
        <taxon>Fungi</taxon>
        <taxon>Dikarya</taxon>
        <taxon>Ascomycota</taxon>
        <taxon>Pezizomycotina</taxon>
        <taxon>Leotiomycetes</taxon>
        <taxon>Helotiales</taxon>
        <taxon>Sclerotiniaceae</taxon>
        <taxon>Botryotinia</taxon>
    </lineage>
</organism>
<feature type="compositionally biased region" description="Basic and acidic residues" evidence="1">
    <location>
        <begin position="20"/>
        <end position="31"/>
    </location>
</feature>
<dbReference type="AlphaFoldDB" id="A0A4Z1ILB5"/>
<evidence type="ECO:0000313" key="3">
    <source>
        <dbReference type="Proteomes" id="UP000297452"/>
    </source>
</evidence>
<gene>
    <name evidence="2" type="ORF">BOTNAR_0113g00120</name>
</gene>
<dbReference type="Proteomes" id="UP000297452">
    <property type="component" value="Unassembled WGS sequence"/>
</dbReference>
<evidence type="ECO:0000256" key="1">
    <source>
        <dbReference type="SAM" id="MobiDB-lite"/>
    </source>
</evidence>
<comment type="caution">
    <text evidence="2">The sequence shown here is derived from an EMBL/GenBank/DDBJ whole genome shotgun (WGS) entry which is preliminary data.</text>
</comment>
<reference evidence="2 3" key="1">
    <citation type="submission" date="2017-12" db="EMBL/GenBank/DDBJ databases">
        <title>Comparative genomics of Botrytis spp.</title>
        <authorList>
            <person name="Valero-Jimenez C.A."/>
            <person name="Tapia P."/>
            <person name="Veloso J."/>
            <person name="Silva-Moreno E."/>
            <person name="Staats M."/>
            <person name="Valdes J.H."/>
            <person name="Van Kan J.A.L."/>
        </authorList>
    </citation>
    <scope>NUCLEOTIDE SEQUENCE [LARGE SCALE GENOMIC DNA]</scope>
    <source>
        <strain evidence="2 3">MUCL2120</strain>
    </source>
</reference>
<feature type="compositionally biased region" description="Basic and acidic residues" evidence="1">
    <location>
        <begin position="1"/>
        <end position="12"/>
    </location>
</feature>